<keyword evidence="3" id="KW-1185">Reference proteome</keyword>
<protein>
    <submittedName>
        <fullName evidence="1">Uncharacterized protein</fullName>
    </submittedName>
</protein>
<organism evidence="1">
    <name type="scientific">Hexamita inflata</name>
    <dbReference type="NCBI Taxonomy" id="28002"/>
    <lineage>
        <taxon>Eukaryota</taxon>
        <taxon>Metamonada</taxon>
        <taxon>Diplomonadida</taxon>
        <taxon>Hexamitidae</taxon>
        <taxon>Hexamitinae</taxon>
        <taxon>Hexamita</taxon>
    </lineage>
</organism>
<dbReference type="AlphaFoldDB" id="A0AA86QGZ9"/>
<comment type="caution">
    <text evidence="1">The sequence shown here is derived from an EMBL/GenBank/DDBJ whole genome shotgun (WGS) entry which is preliminary data.</text>
</comment>
<dbReference type="Proteomes" id="UP001642409">
    <property type="component" value="Unassembled WGS sequence"/>
</dbReference>
<sequence length="103" mass="11815">MDHPTYYSNTALQDMETMLQGKTKSVYRTVLNLLKGLHDRLLLSKNQQIARTNYWSQAIDDAKKINYMLTGLIQTYGDTGMERIVSQSTVVGPRNAFLNQEEE</sequence>
<reference evidence="1" key="1">
    <citation type="submission" date="2023-06" db="EMBL/GenBank/DDBJ databases">
        <authorList>
            <person name="Kurt Z."/>
        </authorList>
    </citation>
    <scope>NUCLEOTIDE SEQUENCE</scope>
</reference>
<proteinExistence type="predicted"/>
<accession>A0AA86QGZ9</accession>
<name>A0AA86QGZ9_9EUKA</name>
<evidence type="ECO:0000313" key="2">
    <source>
        <dbReference type="EMBL" id="CAL6037990.1"/>
    </source>
</evidence>
<gene>
    <name evidence="2" type="ORF">HINF_LOCUS37153</name>
    <name evidence="1" type="ORF">HINF_LOCUS39115</name>
</gene>
<evidence type="ECO:0000313" key="1">
    <source>
        <dbReference type="EMBL" id="CAI9951470.1"/>
    </source>
</evidence>
<dbReference type="EMBL" id="CATOUU010000824">
    <property type="protein sequence ID" value="CAI9951470.1"/>
    <property type="molecule type" value="Genomic_DNA"/>
</dbReference>
<dbReference type="EMBL" id="CAXDID020000138">
    <property type="protein sequence ID" value="CAL6037990.1"/>
    <property type="molecule type" value="Genomic_DNA"/>
</dbReference>
<evidence type="ECO:0000313" key="3">
    <source>
        <dbReference type="Proteomes" id="UP001642409"/>
    </source>
</evidence>
<reference evidence="2 3" key="2">
    <citation type="submission" date="2024-07" db="EMBL/GenBank/DDBJ databases">
        <authorList>
            <person name="Akdeniz Z."/>
        </authorList>
    </citation>
    <scope>NUCLEOTIDE SEQUENCE [LARGE SCALE GENOMIC DNA]</scope>
</reference>